<evidence type="ECO:0000313" key="1">
    <source>
        <dbReference type="EMBL" id="GAA4060365.1"/>
    </source>
</evidence>
<keyword evidence="2" id="KW-1185">Reference proteome</keyword>
<proteinExistence type="predicted"/>
<evidence type="ECO:0000313" key="2">
    <source>
        <dbReference type="Proteomes" id="UP001501734"/>
    </source>
</evidence>
<name>A0ABP7V6F9_9BACI</name>
<organism evidence="1 2">
    <name type="scientific">Amphibacillus indicireducens</name>
    <dbReference type="NCBI Taxonomy" id="1076330"/>
    <lineage>
        <taxon>Bacteria</taxon>
        <taxon>Bacillati</taxon>
        <taxon>Bacillota</taxon>
        <taxon>Bacilli</taxon>
        <taxon>Bacillales</taxon>
        <taxon>Bacillaceae</taxon>
        <taxon>Amphibacillus</taxon>
    </lineage>
</organism>
<comment type="caution">
    <text evidence="1">The sequence shown here is derived from an EMBL/GenBank/DDBJ whole genome shotgun (WGS) entry which is preliminary data.</text>
</comment>
<protein>
    <submittedName>
        <fullName evidence="1">Uncharacterized protein</fullName>
    </submittedName>
</protein>
<reference evidence="2" key="1">
    <citation type="journal article" date="2019" name="Int. J. Syst. Evol. Microbiol.">
        <title>The Global Catalogue of Microorganisms (GCM) 10K type strain sequencing project: providing services to taxonomists for standard genome sequencing and annotation.</title>
        <authorList>
            <consortium name="The Broad Institute Genomics Platform"/>
            <consortium name="The Broad Institute Genome Sequencing Center for Infectious Disease"/>
            <person name="Wu L."/>
            <person name="Ma J."/>
        </authorList>
    </citation>
    <scope>NUCLEOTIDE SEQUENCE [LARGE SCALE GENOMIC DNA]</scope>
    <source>
        <strain evidence="2">JCM 17250</strain>
    </source>
</reference>
<accession>A0ABP7V6F9</accession>
<gene>
    <name evidence="1" type="ORF">GCM10022410_04350</name>
</gene>
<dbReference type="Proteomes" id="UP001501734">
    <property type="component" value="Unassembled WGS sequence"/>
</dbReference>
<dbReference type="EMBL" id="BAABDL010000019">
    <property type="protein sequence ID" value="GAA4060365.1"/>
    <property type="molecule type" value="Genomic_DNA"/>
</dbReference>
<sequence length="88" mass="9804">MNIEQAPAQNVYLQVEGYRPSSGSGSNYWTNETIGGRQVARRGQWLVRQLVYENGGRSARLSFYRHDVAGAVAGKWSPDSVGTYPRLN</sequence>